<keyword evidence="3" id="KW-0963">Cytoplasm</keyword>
<keyword evidence="3" id="KW-0736">Signalosome</keyword>
<dbReference type="GO" id="GO:0008237">
    <property type="term" value="F:metallopeptidase activity"/>
    <property type="evidence" value="ECO:0007669"/>
    <property type="project" value="InterPro"/>
</dbReference>
<dbReference type="AlphaFoldDB" id="A0A182PPL9"/>
<dbReference type="SMART" id="SM00232">
    <property type="entry name" value="JAB_MPN"/>
    <property type="match status" value="1"/>
</dbReference>
<keyword evidence="7" id="KW-1185">Reference proteome</keyword>
<sequence length="372" mass="41455">MSQPKEEKMDIDNESASATGSTSSSTSAAMPPTASCSKAAASPPTTSTVSDMDTGSECSKKMSSKMQPDGGRNVMASSATIPSVTCSLHPLVIMNIADHYTRNRAQKSSRPVVLGALIGKQKGRNIEVMNSFELKYDIVNDAVIIAKDYYQVKEEQYKQVFSDLDFLGWYTTDSIPSEKHINIHKQICEINECPLMLLLDPLNRNMNLPISLYESVIDIVQGEAMMLFVPLVYTLATEEAERIGVDHVARMSNNETDANSTVAEHLLAQYNAIKMLNSRVKIILAYITAVENDHLKPNQEILRMAYSLSRRLPIVQNPSFKEEFYTQSNDVGLITYLGALTKVANDMNQLVNKFNVLYDRQAMGRRLRGIFF</sequence>
<organism evidence="6 7">
    <name type="scientific">Anopheles epiroticus</name>
    <dbReference type="NCBI Taxonomy" id="199890"/>
    <lineage>
        <taxon>Eukaryota</taxon>
        <taxon>Metazoa</taxon>
        <taxon>Ecdysozoa</taxon>
        <taxon>Arthropoda</taxon>
        <taxon>Hexapoda</taxon>
        <taxon>Insecta</taxon>
        <taxon>Pterygota</taxon>
        <taxon>Neoptera</taxon>
        <taxon>Endopterygota</taxon>
        <taxon>Diptera</taxon>
        <taxon>Nematocera</taxon>
        <taxon>Culicoidea</taxon>
        <taxon>Culicidae</taxon>
        <taxon>Anophelinae</taxon>
        <taxon>Anopheles</taxon>
    </lineage>
</organism>
<evidence type="ECO:0000256" key="1">
    <source>
        <dbReference type="ARBA" id="ARBA00010893"/>
    </source>
</evidence>
<dbReference type="GO" id="GO:0008180">
    <property type="term" value="C:COP9 signalosome"/>
    <property type="evidence" value="ECO:0007669"/>
    <property type="project" value="UniProtKB-UniRule"/>
</dbReference>
<dbReference type="GO" id="GO:0000338">
    <property type="term" value="P:protein deneddylation"/>
    <property type="evidence" value="ECO:0007669"/>
    <property type="project" value="InterPro"/>
</dbReference>
<dbReference type="PANTHER" id="PTHR10540">
    <property type="entry name" value="EUKARYOTIC TRANSLATION INITIATION FACTOR 3 SUBUNIT F-RELATED"/>
    <property type="match status" value="1"/>
</dbReference>
<evidence type="ECO:0000259" key="5">
    <source>
        <dbReference type="PROSITE" id="PS50249"/>
    </source>
</evidence>
<name>A0A182PPL9_9DIPT</name>
<dbReference type="CDD" id="cd08063">
    <property type="entry name" value="MPN_CSN6"/>
    <property type="match status" value="1"/>
</dbReference>
<proteinExistence type="inferred from homology"/>
<reference evidence="6" key="2">
    <citation type="submission" date="2020-05" db="UniProtKB">
        <authorList>
            <consortium name="EnsemblMetazoa"/>
        </authorList>
    </citation>
    <scope>IDENTIFICATION</scope>
    <source>
        <strain evidence="6">Epiroticus2</strain>
    </source>
</reference>
<dbReference type="PROSITE" id="PS50249">
    <property type="entry name" value="MPN"/>
    <property type="match status" value="1"/>
</dbReference>
<comment type="subcellular location">
    <subcellularLocation>
        <location evidence="3">Cytoplasm</location>
    </subcellularLocation>
    <subcellularLocation>
        <location evidence="3">Nucleus</location>
    </subcellularLocation>
</comment>
<dbReference type="STRING" id="199890.A0A182PPL9"/>
<dbReference type="FunFam" id="3.40.140.10:FF:000075">
    <property type="entry name" value="COP9 signalosome complex subunit 6"/>
    <property type="match status" value="1"/>
</dbReference>
<dbReference type="InterPro" id="IPR033859">
    <property type="entry name" value="MPN_CSN6"/>
</dbReference>
<dbReference type="PANTHER" id="PTHR10540:SF8">
    <property type="entry name" value="COP9 SIGNALOSOME COMPLEX SUBUNIT 6"/>
    <property type="match status" value="1"/>
</dbReference>
<evidence type="ECO:0000313" key="7">
    <source>
        <dbReference type="Proteomes" id="UP000075885"/>
    </source>
</evidence>
<comment type="similarity">
    <text evidence="1 3">Belongs to the peptidase M67A family. CSN6 subfamily.</text>
</comment>
<dbReference type="GO" id="GO:0005737">
    <property type="term" value="C:cytoplasm"/>
    <property type="evidence" value="ECO:0007669"/>
    <property type="project" value="UniProtKB-SubCell"/>
</dbReference>
<evidence type="ECO:0000313" key="6">
    <source>
        <dbReference type="EnsemblMetazoa" id="AEPI008898-PA"/>
    </source>
</evidence>
<evidence type="ECO:0000256" key="4">
    <source>
        <dbReference type="SAM" id="MobiDB-lite"/>
    </source>
</evidence>
<dbReference type="VEuPathDB" id="VectorBase:AEPI008898"/>
<feature type="compositionally biased region" description="Basic and acidic residues" evidence="4">
    <location>
        <begin position="1"/>
        <end position="11"/>
    </location>
</feature>
<comment type="function">
    <text evidence="3">Component of the COP9 signalosome complex (CSN), a complex involved in various cellular and developmental processes.</text>
</comment>
<feature type="compositionally biased region" description="Low complexity" evidence="4">
    <location>
        <begin position="15"/>
        <end position="37"/>
    </location>
</feature>
<feature type="compositionally biased region" description="Polar residues" evidence="4">
    <location>
        <begin position="43"/>
        <end position="57"/>
    </location>
</feature>
<dbReference type="EnsemblMetazoa" id="AEPI008898-RA">
    <property type="protein sequence ID" value="AEPI008898-PA"/>
    <property type="gene ID" value="AEPI008898"/>
</dbReference>
<evidence type="ECO:0000256" key="3">
    <source>
        <dbReference type="RuleBase" id="RU367006"/>
    </source>
</evidence>
<dbReference type="InterPro" id="IPR024969">
    <property type="entry name" value="EIF3F/CSN6-like_C"/>
</dbReference>
<dbReference type="Pfam" id="PF01398">
    <property type="entry name" value="JAB"/>
    <property type="match status" value="1"/>
</dbReference>
<keyword evidence="3" id="KW-0539">Nucleus</keyword>
<protein>
    <recommendedName>
        <fullName evidence="2 3">COP9 signalosome complex subunit 6</fullName>
    </recommendedName>
</protein>
<accession>A0A182PPL9</accession>
<dbReference type="Pfam" id="PF13012">
    <property type="entry name" value="MitMem_reg"/>
    <property type="match status" value="1"/>
</dbReference>
<dbReference type="Proteomes" id="UP000075885">
    <property type="component" value="Unassembled WGS sequence"/>
</dbReference>
<feature type="region of interest" description="Disordered" evidence="4">
    <location>
        <begin position="1"/>
        <end position="76"/>
    </location>
</feature>
<dbReference type="Gene3D" id="3.40.140.10">
    <property type="entry name" value="Cytidine Deaminase, domain 2"/>
    <property type="match status" value="1"/>
</dbReference>
<dbReference type="InterPro" id="IPR037518">
    <property type="entry name" value="MPN"/>
</dbReference>
<dbReference type="InterPro" id="IPR000555">
    <property type="entry name" value="JAMM/MPN+_dom"/>
</dbReference>
<evidence type="ECO:0000256" key="2">
    <source>
        <dbReference type="ARBA" id="ARBA00014871"/>
    </source>
</evidence>
<reference evidence="7" key="1">
    <citation type="submission" date="2013-03" db="EMBL/GenBank/DDBJ databases">
        <title>The Genome Sequence of Anopheles epiroticus epiroticus2.</title>
        <authorList>
            <consortium name="The Broad Institute Genomics Platform"/>
            <person name="Neafsey D.E."/>
            <person name="Howell P."/>
            <person name="Walker B."/>
            <person name="Young S.K."/>
            <person name="Zeng Q."/>
            <person name="Gargeya S."/>
            <person name="Fitzgerald M."/>
            <person name="Haas B."/>
            <person name="Abouelleil A."/>
            <person name="Allen A.W."/>
            <person name="Alvarado L."/>
            <person name="Arachchi H.M."/>
            <person name="Berlin A.M."/>
            <person name="Chapman S.B."/>
            <person name="Gainer-Dewar J."/>
            <person name="Goldberg J."/>
            <person name="Griggs A."/>
            <person name="Gujja S."/>
            <person name="Hansen M."/>
            <person name="Howarth C."/>
            <person name="Imamovic A."/>
            <person name="Ireland A."/>
            <person name="Larimer J."/>
            <person name="McCowan C."/>
            <person name="Murphy C."/>
            <person name="Pearson M."/>
            <person name="Poon T.W."/>
            <person name="Priest M."/>
            <person name="Roberts A."/>
            <person name="Saif S."/>
            <person name="Shea T."/>
            <person name="Sisk P."/>
            <person name="Sykes S."/>
            <person name="Wortman J."/>
            <person name="Nusbaum C."/>
            <person name="Birren B."/>
        </authorList>
    </citation>
    <scope>NUCLEOTIDE SEQUENCE [LARGE SCALE GENOMIC DNA]</scope>
    <source>
        <strain evidence="7">Epiroticus2</strain>
    </source>
</reference>
<feature type="domain" description="MPN" evidence="5">
    <location>
        <begin position="86"/>
        <end position="219"/>
    </location>
</feature>